<keyword evidence="3 6" id="KW-0694">RNA-binding</keyword>
<evidence type="ECO:0000256" key="6">
    <source>
        <dbReference type="HAMAP-Rule" id="MF_01363"/>
    </source>
</evidence>
<dbReference type="GO" id="GO:0003735">
    <property type="term" value="F:structural constituent of ribosome"/>
    <property type="evidence" value="ECO:0007669"/>
    <property type="project" value="InterPro"/>
</dbReference>
<comment type="caution">
    <text evidence="8">The sequence shown here is derived from an EMBL/GenBank/DDBJ whole genome shotgun (WGS) entry which is preliminary data.</text>
</comment>
<dbReference type="GO" id="GO:0006412">
    <property type="term" value="P:translation"/>
    <property type="evidence" value="ECO:0007669"/>
    <property type="project" value="UniProtKB-UniRule"/>
</dbReference>
<keyword evidence="5 6" id="KW-0687">Ribonucleoprotein</keyword>
<proteinExistence type="inferred from homology"/>
<dbReference type="GO" id="GO:0005737">
    <property type="term" value="C:cytoplasm"/>
    <property type="evidence" value="ECO:0007669"/>
    <property type="project" value="UniProtKB-ARBA"/>
</dbReference>
<dbReference type="InterPro" id="IPR001787">
    <property type="entry name" value="Ribosomal_bL21"/>
</dbReference>
<keyword evidence="2 6" id="KW-0699">rRNA-binding</keyword>
<evidence type="ECO:0000256" key="5">
    <source>
        <dbReference type="ARBA" id="ARBA00023274"/>
    </source>
</evidence>
<protein>
    <recommendedName>
        <fullName evidence="6">Large ribosomal subunit protein bL21</fullName>
    </recommendedName>
</protein>
<dbReference type="InterPro" id="IPR036164">
    <property type="entry name" value="bL21-like_sf"/>
</dbReference>
<evidence type="ECO:0000256" key="1">
    <source>
        <dbReference type="ARBA" id="ARBA00008563"/>
    </source>
</evidence>
<organism evidence="8">
    <name type="scientific">candidate division WOR-3 bacterium</name>
    <dbReference type="NCBI Taxonomy" id="2052148"/>
    <lineage>
        <taxon>Bacteria</taxon>
        <taxon>Bacteria division WOR-3</taxon>
    </lineage>
</organism>
<evidence type="ECO:0000256" key="2">
    <source>
        <dbReference type="ARBA" id="ARBA00022730"/>
    </source>
</evidence>
<dbReference type="PANTHER" id="PTHR21349">
    <property type="entry name" value="50S RIBOSOMAL PROTEIN L21"/>
    <property type="match status" value="1"/>
</dbReference>
<dbReference type="HAMAP" id="MF_01363">
    <property type="entry name" value="Ribosomal_bL21"/>
    <property type="match status" value="1"/>
</dbReference>
<reference evidence="8" key="1">
    <citation type="journal article" date="2020" name="mSystems">
        <title>Genome- and Community-Level Interaction Insights into Carbon Utilization and Element Cycling Functions of Hydrothermarchaeota in Hydrothermal Sediment.</title>
        <authorList>
            <person name="Zhou Z."/>
            <person name="Liu Y."/>
            <person name="Xu W."/>
            <person name="Pan J."/>
            <person name="Luo Z.H."/>
            <person name="Li M."/>
        </authorList>
    </citation>
    <scope>NUCLEOTIDE SEQUENCE [LARGE SCALE GENOMIC DNA]</scope>
    <source>
        <strain evidence="8">SpSt-780</strain>
    </source>
</reference>
<comment type="function">
    <text evidence="6 7">This protein binds to 23S rRNA in the presence of protein L20.</text>
</comment>
<dbReference type="PANTHER" id="PTHR21349:SF0">
    <property type="entry name" value="LARGE RIBOSOMAL SUBUNIT PROTEIN BL21M"/>
    <property type="match status" value="1"/>
</dbReference>
<dbReference type="GO" id="GO:1990904">
    <property type="term" value="C:ribonucleoprotein complex"/>
    <property type="evidence" value="ECO:0007669"/>
    <property type="project" value="UniProtKB-KW"/>
</dbReference>
<accession>A0A7C4YFV6</accession>
<comment type="similarity">
    <text evidence="1 6 7">Belongs to the bacterial ribosomal protein bL21 family.</text>
</comment>
<comment type="subunit">
    <text evidence="6">Part of the 50S ribosomal subunit. Contacts protein L20.</text>
</comment>
<dbReference type="EMBL" id="DTHG01000051">
    <property type="protein sequence ID" value="HGW91726.1"/>
    <property type="molecule type" value="Genomic_DNA"/>
</dbReference>
<evidence type="ECO:0000256" key="4">
    <source>
        <dbReference type="ARBA" id="ARBA00022980"/>
    </source>
</evidence>
<dbReference type="Pfam" id="PF00829">
    <property type="entry name" value="Ribosomal_L21p"/>
    <property type="match status" value="1"/>
</dbReference>
<dbReference type="InterPro" id="IPR028909">
    <property type="entry name" value="bL21-like"/>
</dbReference>
<dbReference type="InterPro" id="IPR018258">
    <property type="entry name" value="Ribosomal_bL21_CS"/>
</dbReference>
<name>A0A7C4YFV6_UNCW3</name>
<dbReference type="GO" id="GO:0005840">
    <property type="term" value="C:ribosome"/>
    <property type="evidence" value="ECO:0007669"/>
    <property type="project" value="UniProtKB-KW"/>
</dbReference>
<evidence type="ECO:0000313" key="8">
    <source>
        <dbReference type="EMBL" id="HGW91726.1"/>
    </source>
</evidence>
<dbReference type="AlphaFoldDB" id="A0A7C4YFV6"/>
<keyword evidence="4 6" id="KW-0689">Ribosomal protein</keyword>
<evidence type="ECO:0000256" key="3">
    <source>
        <dbReference type="ARBA" id="ARBA00022884"/>
    </source>
</evidence>
<evidence type="ECO:0000256" key="7">
    <source>
        <dbReference type="RuleBase" id="RU000562"/>
    </source>
</evidence>
<dbReference type="GO" id="GO:0019843">
    <property type="term" value="F:rRNA binding"/>
    <property type="evidence" value="ECO:0007669"/>
    <property type="project" value="UniProtKB-UniRule"/>
</dbReference>
<gene>
    <name evidence="6 8" type="primary">rplU</name>
    <name evidence="8" type="ORF">ENV67_04200</name>
</gene>
<sequence>MIIVFEKDGFQYIGDKGSVLKLQKIDAKEGEKIVIDKILLLKDDGNVKIGQPYVEGVKLEAEVIKHGKDKKILVYKYKKKKGYRKMQGHRQDYTMVKIKDVIF</sequence>
<dbReference type="NCBIfam" id="TIGR00061">
    <property type="entry name" value="L21"/>
    <property type="match status" value="1"/>
</dbReference>
<dbReference type="PROSITE" id="PS01169">
    <property type="entry name" value="RIBOSOMAL_L21"/>
    <property type="match status" value="1"/>
</dbReference>
<dbReference type="SUPFAM" id="SSF141091">
    <property type="entry name" value="L21p-like"/>
    <property type="match status" value="1"/>
</dbReference>